<dbReference type="SUPFAM" id="SSF81321">
    <property type="entry name" value="Family A G protein-coupled receptor-like"/>
    <property type="match status" value="1"/>
</dbReference>
<feature type="transmembrane region" description="Helical" evidence="1">
    <location>
        <begin position="138"/>
        <end position="163"/>
    </location>
</feature>
<dbReference type="PANTHER" id="PTHR23017">
    <property type="entry name" value="SERPENTINE RECEPTOR, CLASS X"/>
    <property type="match status" value="1"/>
</dbReference>
<dbReference type="Proteomes" id="UP001175271">
    <property type="component" value="Unassembled WGS sequence"/>
</dbReference>
<feature type="transmembrane region" description="Helical" evidence="1">
    <location>
        <begin position="25"/>
        <end position="47"/>
    </location>
</feature>
<proteinExistence type="predicted"/>
<dbReference type="Pfam" id="PF10328">
    <property type="entry name" value="7TM_GPCR_Srx"/>
    <property type="match status" value="1"/>
</dbReference>
<feature type="transmembrane region" description="Helical" evidence="1">
    <location>
        <begin position="200"/>
        <end position="220"/>
    </location>
</feature>
<keyword evidence="1" id="KW-0472">Membrane</keyword>
<dbReference type="InterPro" id="IPR019430">
    <property type="entry name" value="7TM_GPCR_serpentine_rcpt_Srx"/>
</dbReference>
<keyword evidence="1" id="KW-1133">Transmembrane helix</keyword>
<comment type="caution">
    <text evidence="3">The sequence shown here is derived from an EMBL/GenBank/DDBJ whole genome shotgun (WGS) entry which is preliminary data.</text>
</comment>
<accession>A0AA39H816</accession>
<feature type="transmembrane region" description="Helical" evidence="1">
    <location>
        <begin position="98"/>
        <end position="126"/>
    </location>
</feature>
<evidence type="ECO:0000259" key="2">
    <source>
        <dbReference type="Pfam" id="PF10328"/>
    </source>
</evidence>
<name>A0AA39H816_9BILA</name>
<feature type="transmembrane region" description="Helical" evidence="1">
    <location>
        <begin position="232"/>
        <end position="253"/>
    </location>
</feature>
<evidence type="ECO:0000313" key="4">
    <source>
        <dbReference type="Proteomes" id="UP001175271"/>
    </source>
</evidence>
<evidence type="ECO:0000256" key="1">
    <source>
        <dbReference type="SAM" id="Phobius"/>
    </source>
</evidence>
<dbReference type="PANTHER" id="PTHR23017:SF3">
    <property type="entry name" value="G-PROTEIN COUPLED RECEPTORS FAMILY 1 PROFILE DOMAIN-CONTAINING PROTEIN"/>
    <property type="match status" value="1"/>
</dbReference>
<feature type="domain" description="7TM GPCR serpentine receptor class x (Srx)" evidence="2">
    <location>
        <begin position="35"/>
        <end position="159"/>
    </location>
</feature>
<reference evidence="3" key="1">
    <citation type="submission" date="2023-06" db="EMBL/GenBank/DDBJ databases">
        <title>Genomic analysis of the entomopathogenic nematode Steinernema hermaphroditum.</title>
        <authorList>
            <person name="Schwarz E.M."/>
            <person name="Heppert J.K."/>
            <person name="Baniya A."/>
            <person name="Schwartz H.T."/>
            <person name="Tan C.-H."/>
            <person name="Antoshechkin I."/>
            <person name="Sternberg P.W."/>
            <person name="Goodrich-Blair H."/>
            <person name="Dillman A.R."/>
        </authorList>
    </citation>
    <scope>NUCLEOTIDE SEQUENCE</scope>
    <source>
        <strain evidence="3">PS9179</strain>
        <tissue evidence="3">Whole animal</tissue>
    </source>
</reference>
<gene>
    <name evidence="3" type="ORF">QR680_015525</name>
</gene>
<keyword evidence="4" id="KW-1185">Reference proteome</keyword>
<dbReference type="Gene3D" id="1.20.1070.10">
    <property type="entry name" value="Rhodopsin 7-helix transmembrane proteins"/>
    <property type="match status" value="1"/>
</dbReference>
<organism evidence="3 4">
    <name type="scientific">Steinernema hermaphroditum</name>
    <dbReference type="NCBI Taxonomy" id="289476"/>
    <lineage>
        <taxon>Eukaryota</taxon>
        <taxon>Metazoa</taxon>
        <taxon>Ecdysozoa</taxon>
        <taxon>Nematoda</taxon>
        <taxon>Chromadorea</taxon>
        <taxon>Rhabditida</taxon>
        <taxon>Tylenchina</taxon>
        <taxon>Panagrolaimomorpha</taxon>
        <taxon>Strongyloidoidea</taxon>
        <taxon>Steinernematidae</taxon>
        <taxon>Steinernema</taxon>
    </lineage>
</organism>
<evidence type="ECO:0000313" key="3">
    <source>
        <dbReference type="EMBL" id="KAK0400943.1"/>
    </source>
</evidence>
<dbReference type="EMBL" id="JAUCMV010000004">
    <property type="protein sequence ID" value="KAK0400943.1"/>
    <property type="molecule type" value="Genomic_DNA"/>
</dbReference>
<keyword evidence="1" id="KW-0812">Transmembrane</keyword>
<protein>
    <recommendedName>
        <fullName evidence="2">7TM GPCR serpentine receptor class x (Srx) domain-containing protein</fullName>
    </recommendedName>
</protein>
<sequence>MNTTMFVYGSELQGRGHVTTTDLQFGSLTTIIGIVAFIGGLLNLYLIKKLKMFHSAFGFFWGARTAGELGIDFVYLAYTGPVTILQVANIPARIGIFFYHFGFAFTYIQCVMHWAIALNRLVAVWLPLRYGRIFNKKLCITVVVFICVKAIAIVALFIVFPLLCSGTGIINFVTFTKIAYIRITSKAAYNQRDFKRDVRLFTVGVVQDVVMVGIVAYTVYVNNAQNISDTGILVSYDGLVFINIVNTISMVFFNPECRRNSGAWAKCYCS</sequence>
<dbReference type="AlphaFoldDB" id="A0AA39H816"/>